<comment type="caution">
    <text evidence="4">The sequence shown here is derived from an EMBL/GenBank/DDBJ whole genome shotgun (WGS) entry which is preliminary data.</text>
</comment>
<accession>A0ABV0JAH7</accession>
<dbReference type="Gene3D" id="3.40.140.10">
    <property type="entry name" value="Cytidine Deaminase, domain 2"/>
    <property type="match status" value="1"/>
</dbReference>
<dbReference type="InterPro" id="IPR016192">
    <property type="entry name" value="APOBEC/CMP_deaminase_Zn-bd"/>
</dbReference>
<evidence type="ECO:0000256" key="2">
    <source>
        <dbReference type="ARBA" id="ARBA00022833"/>
    </source>
</evidence>
<evidence type="ECO:0000313" key="5">
    <source>
        <dbReference type="Proteomes" id="UP001464891"/>
    </source>
</evidence>
<reference evidence="4 5" key="1">
    <citation type="submission" date="2022-04" db="EMBL/GenBank/DDBJ databases">
        <title>Positive selection, recombination, and allopatry shape intraspecific diversity of widespread and dominant cyanobacteria.</title>
        <authorList>
            <person name="Wei J."/>
            <person name="Shu W."/>
            <person name="Hu C."/>
        </authorList>
    </citation>
    <scope>NUCLEOTIDE SEQUENCE [LARGE SCALE GENOMIC DNA]</scope>
    <source>
        <strain evidence="4 5">GB2-A4</strain>
    </source>
</reference>
<sequence length="176" mass="19306">MTTQYSMPPEELKSANLHAPTDLDEQMIDKVLEEANRAIDQGKAGVGAMILWRGEILALGHNTFEETGDMTAHGEMTVLRQAARRLSQMSAEEKADLSIYVTLEPCLMCLSAISFVGIKRVVYSALAEDANEEQWVAHGISIDKLNSSLVRGPLELVAGVKREAGKAILARMHKRS</sequence>
<dbReference type="PANTHER" id="PTHR11079">
    <property type="entry name" value="CYTOSINE DEAMINASE FAMILY MEMBER"/>
    <property type="match status" value="1"/>
</dbReference>
<dbReference type="CDD" id="cd01285">
    <property type="entry name" value="nucleoside_deaminase"/>
    <property type="match status" value="1"/>
</dbReference>
<evidence type="ECO:0000259" key="3">
    <source>
        <dbReference type="PROSITE" id="PS51747"/>
    </source>
</evidence>
<evidence type="ECO:0000313" key="4">
    <source>
        <dbReference type="EMBL" id="MEP0818046.1"/>
    </source>
</evidence>
<keyword evidence="2" id="KW-0862">Zinc</keyword>
<evidence type="ECO:0000256" key="1">
    <source>
        <dbReference type="ARBA" id="ARBA00022723"/>
    </source>
</evidence>
<dbReference type="PROSITE" id="PS51747">
    <property type="entry name" value="CYT_DCMP_DEAMINASES_2"/>
    <property type="match status" value="1"/>
</dbReference>
<keyword evidence="1" id="KW-0479">Metal-binding</keyword>
<dbReference type="InterPro" id="IPR016193">
    <property type="entry name" value="Cytidine_deaminase-like"/>
</dbReference>
<gene>
    <name evidence="4" type="ORF">NC998_13170</name>
</gene>
<organism evidence="4 5">
    <name type="scientific">Trichocoleus desertorum GB2-A4</name>
    <dbReference type="NCBI Taxonomy" id="2933944"/>
    <lineage>
        <taxon>Bacteria</taxon>
        <taxon>Bacillati</taxon>
        <taxon>Cyanobacteriota</taxon>
        <taxon>Cyanophyceae</taxon>
        <taxon>Leptolyngbyales</taxon>
        <taxon>Trichocoleusaceae</taxon>
        <taxon>Trichocoleus</taxon>
    </lineage>
</organism>
<name>A0ABV0JAH7_9CYAN</name>
<dbReference type="SUPFAM" id="SSF53927">
    <property type="entry name" value="Cytidine deaminase-like"/>
    <property type="match status" value="1"/>
</dbReference>
<dbReference type="Proteomes" id="UP001464891">
    <property type="component" value="Unassembled WGS sequence"/>
</dbReference>
<dbReference type="Pfam" id="PF00383">
    <property type="entry name" value="dCMP_cyt_deam_1"/>
    <property type="match status" value="1"/>
</dbReference>
<dbReference type="InterPro" id="IPR002125">
    <property type="entry name" value="CMP_dCMP_dom"/>
</dbReference>
<dbReference type="RefSeq" id="WP_199298893.1">
    <property type="nucleotide sequence ID" value="NZ_JAMPKM010000007.1"/>
</dbReference>
<dbReference type="EMBL" id="JAMPKM010000007">
    <property type="protein sequence ID" value="MEP0818046.1"/>
    <property type="molecule type" value="Genomic_DNA"/>
</dbReference>
<feature type="domain" description="CMP/dCMP-type deaminase" evidence="3">
    <location>
        <begin position="22"/>
        <end position="143"/>
    </location>
</feature>
<dbReference type="PROSITE" id="PS00903">
    <property type="entry name" value="CYT_DCMP_DEAMINASES_1"/>
    <property type="match status" value="1"/>
</dbReference>
<proteinExistence type="predicted"/>
<dbReference type="PANTHER" id="PTHR11079:SF179">
    <property type="entry name" value="TRNA(ADENINE(34)) DEAMINASE, CHLOROPLASTIC"/>
    <property type="match status" value="1"/>
</dbReference>
<protein>
    <submittedName>
        <fullName evidence="4">Nucleoside deaminase</fullName>
    </submittedName>
</protein>
<keyword evidence="5" id="KW-1185">Reference proteome</keyword>